<dbReference type="Proteomes" id="UP000887576">
    <property type="component" value="Unplaced"/>
</dbReference>
<dbReference type="WBParaSite" id="JU765_v2.g18927.t1">
    <property type="protein sequence ID" value="JU765_v2.g18927.t1"/>
    <property type="gene ID" value="JU765_v2.g18927"/>
</dbReference>
<proteinExistence type="predicted"/>
<protein>
    <submittedName>
        <fullName evidence="2">Transmembrane protein 208</fullName>
    </submittedName>
</protein>
<sequence>MDIPQTKGKQATRGQKLIFEENQQTLRYYFAAAFITTSLVGTIYTLWFSGSVGPYFWTAWAFAAIAAFGAVMLMKSMTKAVRNEKNQVVDAGFDLNDPTAALGEYCKDAVILSTIAQFLCLLWSKFIFIIALLPIYAVYKIWVNWLGPWFFAPAPEEEVVDDKKLRKQQRVKYVRR</sequence>
<name>A0AC34QRY9_9BILA</name>
<evidence type="ECO:0000313" key="2">
    <source>
        <dbReference type="WBParaSite" id="JU765_v2.g18927.t1"/>
    </source>
</evidence>
<accession>A0AC34QRY9</accession>
<organism evidence="1 2">
    <name type="scientific">Panagrolaimus sp. JU765</name>
    <dbReference type="NCBI Taxonomy" id="591449"/>
    <lineage>
        <taxon>Eukaryota</taxon>
        <taxon>Metazoa</taxon>
        <taxon>Ecdysozoa</taxon>
        <taxon>Nematoda</taxon>
        <taxon>Chromadorea</taxon>
        <taxon>Rhabditida</taxon>
        <taxon>Tylenchina</taxon>
        <taxon>Panagrolaimomorpha</taxon>
        <taxon>Panagrolaimoidea</taxon>
        <taxon>Panagrolaimidae</taxon>
        <taxon>Panagrolaimus</taxon>
    </lineage>
</organism>
<reference evidence="2" key="1">
    <citation type="submission" date="2022-11" db="UniProtKB">
        <authorList>
            <consortium name="WormBaseParasite"/>
        </authorList>
    </citation>
    <scope>IDENTIFICATION</scope>
</reference>
<evidence type="ECO:0000313" key="1">
    <source>
        <dbReference type="Proteomes" id="UP000887576"/>
    </source>
</evidence>